<gene>
    <name evidence="2" type="ORF">L227DRAFT_501969</name>
</gene>
<sequence>MLNYWGPIVVNKGEGGTVFFEDVVDAVYEYFQQPLLPNEAAMIERDSPDAWRQMMTSFSKRCRDAHGIADFEWRQGMRRVDCLGERHMWWGLWVTHNTANGTFQLNLGLIPKRRNYVIPRSVSTRRTRR</sequence>
<dbReference type="AlphaFoldDB" id="A0A5C2SFU8"/>
<evidence type="ECO:0000313" key="2">
    <source>
        <dbReference type="EMBL" id="RPD60226.1"/>
    </source>
</evidence>
<accession>A0A5C2SFU8</accession>
<reference evidence="2" key="1">
    <citation type="journal article" date="2018" name="Genome Biol. Evol.">
        <title>Genomics and development of Lentinus tigrinus, a white-rot wood-decaying mushroom with dimorphic fruiting bodies.</title>
        <authorList>
            <person name="Wu B."/>
            <person name="Xu Z."/>
            <person name="Knudson A."/>
            <person name="Carlson A."/>
            <person name="Chen N."/>
            <person name="Kovaka S."/>
            <person name="LaButti K."/>
            <person name="Lipzen A."/>
            <person name="Pennachio C."/>
            <person name="Riley R."/>
            <person name="Schakwitz W."/>
            <person name="Umezawa K."/>
            <person name="Ohm R.A."/>
            <person name="Grigoriev I.V."/>
            <person name="Nagy L.G."/>
            <person name="Gibbons J."/>
            <person name="Hibbett D."/>
        </authorList>
    </citation>
    <scope>NUCLEOTIDE SEQUENCE [LARGE SCALE GENOMIC DNA]</scope>
    <source>
        <strain evidence="2">ALCF2SS1-6</strain>
    </source>
</reference>
<keyword evidence="3" id="KW-1185">Reference proteome</keyword>
<proteinExistence type="predicted"/>
<name>A0A5C2SFU8_9APHY</name>
<dbReference type="EMBL" id="ML122266">
    <property type="protein sequence ID" value="RPD60226.1"/>
    <property type="molecule type" value="Genomic_DNA"/>
</dbReference>
<feature type="domain" description="DUF6699" evidence="1">
    <location>
        <begin position="5"/>
        <end position="96"/>
    </location>
</feature>
<dbReference type="InterPro" id="IPR046522">
    <property type="entry name" value="DUF6699"/>
</dbReference>
<dbReference type="Pfam" id="PF20415">
    <property type="entry name" value="DUF6699"/>
    <property type="match status" value="1"/>
</dbReference>
<evidence type="ECO:0000313" key="3">
    <source>
        <dbReference type="Proteomes" id="UP000313359"/>
    </source>
</evidence>
<dbReference type="OrthoDB" id="3241567at2759"/>
<dbReference type="Proteomes" id="UP000313359">
    <property type="component" value="Unassembled WGS sequence"/>
</dbReference>
<organism evidence="2 3">
    <name type="scientific">Lentinus tigrinus ALCF2SS1-6</name>
    <dbReference type="NCBI Taxonomy" id="1328759"/>
    <lineage>
        <taxon>Eukaryota</taxon>
        <taxon>Fungi</taxon>
        <taxon>Dikarya</taxon>
        <taxon>Basidiomycota</taxon>
        <taxon>Agaricomycotina</taxon>
        <taxon>Agaricomycetes</taxon>
        <taxon>Polyporales</taxon>
        <taxon>Polyporaceae</taxon>
        <taxon>Lentinus</taxon>
    </lineage>
</organism>
<dbReference type="STRING" id="1328759.A0A5C2SFU8"/>
<protein>
    <recommendedName>
        <fullName evidence="1">DUF6699 domain-containing protein</fullName>
    </recommendedName>
</protein>
<evidence type="ECO:0000259" key="1">
    <source>
        <dbReference type="Pfam" id="PF20415"/>
    </source>
</evidence>